<name>A0AAU0UM94_9FIRM</name>
<keyword evidence="2" id="KW-0812">Transmembrane</keyword>
<keyword evidence="2" id="KW-0472">Membrane</keyword>
<evidence type="ECO:0000313" key="4">
    <source>
        <dbReference type="EMBL" id="WRO21708.1"/>
    </source>
</evidence>
<sequence length="170" mass="18083">MYQVLVTLLIVLTCTFWDIKEHRIPNKVTLPAIVFGIILNSYLNSWLGLRESIFGAALGIGPLLIPFIMGVIGGGDVKLLAAVGAINGVDFVIWAFLYSALAGGVMALSYSLIKGQLRVVISNITFTTTSYILGIKNGSGTKGLVFAPSGLYLPYAVAILVGTLATYALR</sequence>
<comment type="similarity">
    <text evidence="1">Belongs to the peptidase A24 family.</text>
</comment>
<feature type="transmembrane region" description="Helical" evidence="2">
    <location>
        <begin position="92"/>
        <end position="113"/>
    </location>
</feature>
<dbReference type="Gene3D" id="1.20.120.1220">
    <property type="match status" value="1"/>
</dbReference>
<dbReference type="PANTHER" id="PTHR30487:SF0">
    <property type="entry name" value="PREPILIN LEADER PEPTIDASE_N-METHYLTRANSFERASE-RELATED"/>
    <property type="match status" value="1"/>
</dbReference>
<organism evidence="4 5">
    <name type="scientific">Metallumcola ferriviriculae</name>
    <dbReference type="NCBI Taxonomy" id="3039180"/>
    <lineage>
        <taxon>Bacteria</taxon>
        <taxon>Bacillati</taxon>
        <taxon>Bacillota</taxon>
        <taxon>Clostridia</taxon>
        <taxon>Neomoorellales</taxon>
        <taxon>Desulfitibacteraceae</taxon>
        <taxon>Metallumcola</taxon>
    </lineage>
</organism>
<protein>
    <submittedName>
        <fullName evidence="4">A24 family peptidase</fullName>
    </submittedName>
</protein>
<feature type="transmembrane region" description="Helical" evidence="2">
    <location>
        <begin position="151"/>
        <end position="169"/>
    </location>
</feature>
<feature type="transmembrane region" description="Helical" evidence="2">
    <location>
        <begin position="120"/>
        <end position="139"/>
    </location>
</feature>
<evidence type="ECO:0000256" key="2">
    <source>
        <dbReference type="SAM" id="Phobius"/>
    </source>
</evidence>
<evidence type="ECO:0000313" key="5">
    <source>
        <dbReference type="Proteomes" id="UP001329915"/>
    </source>
</evidence>
<dbReference type="EMBL" id="CP121694">
    <property type="protein sequence ID" value="WRO21708.1"/>
    <property type="molecule type" value="Genomic_DNA"/>
</dbReference>
<proteinExistence type="inferred from homology"/>
<evidence type="ECO:0000256" key="1">
    <source>
        <dbReference type="ARBA" id="ARBA00005801"/>
    </source>
</evidence>
<dbReference type="GO" id="GO:0006465">
    <property type="term" value="P:signal peptide processing"/>
    <property type="evidence" value="ECO:0007669"/>
    <property type="project" value="TreeGrafter"/>
</dbReference>
<feature type="transmembrane region" description="Helical" evidence="2">
    <location>
        <begin position="28"/>
        <end position="46"/>
    </location>
</feature>
<dbReference type="Proteomes" id="UP001329915">
    <property type="component" value="Chromosome"/>
</dbReference>
<feature type="transmembrane region" description="Helical" evidence="2">
    <location>
        <begin position="53"/>
        <end position="72"/>
    </location>
</feature>
<feature type="domain" description="Prepilin type IV endopeptidase peptidase" evidence="3">
    <location>
        <begin position="6"/>
        <end position="108"/>
    </location>
</feature>
<dbReference type="RefSeq" id="WP_366924539.1">
    <property type="nucleotide sequence ID" value="NZ_CP121694.1"/>
</dbReference>
<gene>
    <name evidence="4" type="ORF">MFMK1_001520</name>
</gene>
<keyword evidence="5" id="KW-1185">Reference proteome</keyword>
<dbReference type="Pfam" id="PF01478">
    <property type="entry name" value="Peptidase_A24"/>
    <property type="match status" value="1"/>
</dbReference>
<dbReference type="KEGG" id="dbc:MFMK1_001520"/>
<dbReference type="PANTHER" id="PTHR30487">
    <property type="entry name" value="TYPE 4 PREPILIN-LIKE PROTEINS LEADER PEPTIDE-PROCESSING ENZYME"/>
    <property type="match status" value="1"/>
</dbReference>
<dbReference type="AlphaFoldDB" id="A0AAU0UM94"/>
<dbReference type="GO" id="GO:0004190">
    <property type="term" value="F:aspartic-type endopeptidase activity"/>
    <property type="evidence" value="ECO:0007669"/>
    <property type="project" value="InterPro"/>
</dbReference>
<reference evidence="4 5" key="1">
    <citation type="submission" date="2023-04" db="EMBL/GenBank/DDBJ databases">
        <authorList>
            <person name="Hsu D."/>
        </authorList>
    </citation>
    <scope>NUCLEOTIDE SEQUENCE [LARGE SCALE GENOMIC DNA]</scope>
    <source>
        <strain evidence="4 5">MK1</strain>
    </source>
</reference>
<dbReference type="GO" id="GO:0005886">
    <property type="term" value="C:plasma membrane"/>
    <property type="evidence" value="ECO:0007669"/>
    <property type="project" value="TreeGrafter"/>
</dbReference>
<dbReference type="InterPro" id="IPR050882">
    <property type="entry name" value="Prepilin_peptidase/N-MTase"/>
</dbReference>
<evidence type="ECO:0000259" key="3">
    <source>
        <dbReference type="Pfam" id="PF01478"/>
    </source>
</evidence>
<keyword evidence="2" id="KW-1133">Transmembrane helix</keyword>
<accession>A0AAU0UM94</accession>
<dbReference type="InterPro" id="IPR000045">
    <property type="entry name" value="Prepilin_IV_endopep_pep"/>
</dbReference>